<evidence type="ECO:0000256" key="9">
    <source>
        <dbReference type="SAM" id="Phobius"/>
    </source>
</evidence>
<reference evidence="12 13" key="1">
    <citation type="submission" date="2018-02" db="EMBL/GenBank/DDBJ databases">
        <title>Subsurface microbial communities from deep shales in Ohio and West Virginia, USA.</title>
        <authorList>
            <person name="Wrighton K."/>
        </authorList>
    </citation>
    <scope>NUCLEOTIDE SEQUENCE [LARGE SCALE GENOMIC DNA]</scope>
    <source>
        <strain evidence="12 13">MARC-MIP3H16</strain>
    </source>
</reference>
<dbReference type="InterPro" id="IPR036097">
    <property type="entry name" value="HisK_dim/P_sf"/>
</dbReference>
<dbReference type="Gene3D" id="3.30.450.20">
    <property type="entry name" value="PAS domain"/>
    <property type="match status" value="1"/>
</dbReference>
<comment type="caution">
    <text evidence="12">The sequence shown here is derived from an EMBL/GenBank/DDBJ whole genome shotgun (WGS) entry which is preliminary data.</text>
</comment>
<evidence type="ECO:0000256" key="8">
    <source>
        <dbReference type="ARBA" id="ARBA00023012"/>
    </source>
</evidence>
<feature type="transmembrane region" description="Helical" evidence="9">
    <location>
        <begin position="340"/>
        <end position="365"/>
    </location>
</feature>
<evidence type="ECO:0000256" key="3">
    <source>
        <dbReference type="ARBA" id="ARBA00022553"/>
    </source>
</evidence>
<dbReference type="InterPro" id="IPR004358">
    <property type="entry name" value="Sig_transdc_His_kin-like_C"/>
</dbReference>
<keyword evidence="3" id="KW-0597">Phosphoprotein</keyword>
<keyword evidence="8" id="KW-0902">Two-component regulatory system</keyword>
<comment type="catalytic activity">
    <reaction evidence="1">
        <text>ATP + protein L-histidine = ADP + protein N-phospho-L-histidine.</text>
        <dbReference type="EC" id="2.7.13.3"/>
    </reaction>
</comment>
<dbReference type="SUPFAM" id="SSF55874">
    <property type="entry name" value="ATPase domain of HSP90 chaperone/DNA topoisomerase II/histidine kinase"/>
    <property type="match status" value="1"/>
</dbReference>
<evidence type="ECO:0000313" key="13">
    <source>
        <dbReference type="Proteomes" id="UP000239861"/>
    </source>
</evidence>
<keyword evidence="9" id="KW-1133">Transmembrane helix</keyword>
<dbReference type="PROSITE" id="PS50112">
    <property type="entry name" value="PAS"/>
    <property type="match status" value="1"/>
</dbReference>
<dbReference type="SUPFAM" id="SSF47384">
    <property type="entry name" value="Homodimeric domain of signal transducing histidine kinase"/>
    <property type="match status" value="1"/>
</dbReference>
<protein>
    <recommendedName>
        <fullName evidence="2">histidine kinase</fullName>
        <ecNumber evidence="2">2.7.13.3</ecNumber>
    </recommendedName>
</protein>
<evidence type="ECO:0000256" key="4">
    <source>
        <dbReference type="ARBA" id="ARBA00022679"/>
    </source>
</evidence>
<dbReference type="InterPro" id="IPR003594">
    <property type="entry name" value="HATPase_dom"/>
</dbReference>
<keyword evidence="7" id="KW-0067">ATP-binding</keyword>
<dbReference type="PANTHER" id="PTHR43065">
    <property type="entry name" value="SENSOR HISTIDINE KINASE"/>
    <property type="match status" value="1"/>
</dbReference>
<evidence type="ECO:0000256" key="1">
    <source>
        <dbReference type="ARBA" id="ARBA00000085"/>
    </source>
</evidence>
<organism evidence="12 13">
    <name type="scientific">Malaciobacter marinus</name>
    <dbReference type="NCBI Taxonomy" id="505249"/>
    <lineage>
        <taxon>Bacteria</taxon>
        <taxon>Pseudomonadati</taxon>
        <taxon>Campylobacterota</taxon>
        <taxon>Epsilonproteobacteria</taxon>
        <taxon>Campylobacterales</taxon>
        <taxon>Arcobacteraceae</taxon>
        <taxon>Malaciobacter</taxon>
    </lineage>
</organism>
<dbReference type="Proteomes" id="UP000239861">
    <property type="component" value="Unassembled WGS sequence"/>
</dbReference>
<evidence type="ECO:0000259" key="11">
    <source>
        <dbReference type="PROSITE" id="PS50112"/>
    </source>
</evidence>
<feature type="domain" description="Histidine kinase" evidence="10">
    <location>
        <begin position="521"/>
        <end position="739"/>
    </location>
</feature>
<dbReference type="Pfam" id="PF02518">
    <property type="entry name" value="HATPase_c"/>
    <property type="match status" value="1"/>
</dbReference>
<dbReference type="EC" id="2.7.13.3" evidence="2"/>
<dbReference type="CDD" id="cd00075">
    <property type="entry name" value="HATPase"/>
    <property type="match status" value="1"/>
</dbReference>
<dbReference type="AlphaFoldDB" id="A0AB36ZVR0"/>
<dbReference type="SUPFAM" id="SSF55785">
    <property type="entry name" value="PYP-like sensor domain (PAS domain)"/>
    <property type="match status" value="1"/>
</dbReference>
<keyword evidence="9" id="KW-0472">Membrane</keyword>
<dbReference type="PRINTS" id="PR00344">
    <property type="entry name" value="BCTRLSENSOR"/>
</dbReference>
<dbReference type="SMART" id="SM00387">
    <property type="entry name" value="HATPase_c"/>
    <property type="match status" value="1"/>
</dbReference>
<evidence type="ECO:0000256" key="5">
    <source>
        <dbReference type="ARBA" id="ARBA00022741"/>
    </source>
</evidence>
<dbReference type="InterPro" id="IPR035965">
    <property type="entry name" value="PAS-like_dom_sf"/>
</dbReference>
<evidence type="ECO:0000313" key="12">
    <source>
        <dbReference type="EMBL" id="PPK60592.1"/>
    </source>
</evidence>
<dbReference type="Gene3D" id="3.40.50.2300">
    <property type="match status" value="2"/>
</dbReference>
<dbReference type="Gene3D" id="3.30.565.10">
    <property type="entry name" value="Histidine kinase-like ATPase, C-terminal domain"/>
    <property type="match status" value="1"/>
</dbReference>
<dbReference type="PANTHER" id="PTHR43065:SF10">
    <property type="entry name" value="PEROXIDE STRESS-ACTIVATED HISTIDINE KINASE MAK3"/>
    <property type="match status" value="1"/>
</dbReference>
<dbReference type="EMBL" id="PTIW01000019">
    <property type="protein sequence ID" value="PPK60592.1"/>
    <property type="molecule type" value="Genomic_DNA"/>
</dbReference>
<keyword evidence="6" id="KW-0418">Kinase</keyword>
<dbReference type="PROSITE" id="PS50109">
    <property type="entry name" value="HIS_KIN"/>
    <property type="match status" value="1"/>
</dbReference>
<proteinExistence type="predicted"/>
<feature type="domain" description="PAS" evidence="11">
    <location>
        <begin position="383"/>
        <end position="446"/>
    </location>
</feature>
<dbReference type="InterPro" id="IPR000014">
    <property type="entry name" value="PAS"/>
</dbReference>
<keyword evidence="9" id="KW-0812">Transmembrane</keyword>
<evidence type="ECO:0000259" key="10">
    <source>
        <dbReference type="PROSITE" id="PS50109"/>
    </source>
</evidence>
<dbReference type="InterPro" id="IPR036890">
    <property type="entry name" value="HATPase_C_sf"/>
</dbReference>
<dbReference type="GO" id="GO:0005524">
    <property type="term" value="F:ATP binding"/>
    <property type="evidence" value="ECO:0007669"/>
    <property type="project" value="UniProtKB-KW"/>
</dbReference>
<evidence type="ECO:0000256" key="2">
    <source>
        <dbReference type="ARBA" id="ARBA00012438"/>
    </source>
</evidence>
<dbReference type="Pfam" id="PF04392">
    <property type="entry name" value="ABC_sub_bind"/>
    <property type="match status" value="1"/>
</dbReference>
<dbReference type="GO" id="GO:0000155">
    <property type="term" value="F:phosphorelay sensor kinase activity"/>
    <property type="evidence" value="ECO:0007669"/>
    <property type="project" value="InterPro"/>
</dbReference>
<keyword evidence="5" id="KW-0547">Nucleotide-binding</keyword>
<name>A0AB36ZVR0_9BACT</name>
<dbReference type="InterPro" id="IPR007487">
    <property type="entry name" value="ABC_transpt-TYRBP-like"/>
</dbReference>
<accession>A0AB36ZVR0</accession>
<dbReference type="Gene3D" id="1.10.287.130">
    <property type="match status" value="1"/>
</dbReference>
<evidence type="ECO:0000256" key="6">
    <source>
        <dbReference type="ARBA" id="ARBA00022777"/>
    </source>
</evidence>
<keyword evidence="4" id="KW-0808">Transferase</keyword>
<evidence type="ECO:0000256" key="7">
    <source>
        <dbReference type="ARBA" id="ARBA00022840"/>
    </source>
</evidence>
<sequence>MRKSIFILLSTFLLLNTLTTSLFAKEIKNVLIINSYHKGFEWSDKVIAGMEEFFYTTNIDANVLYMDSKRIASENYFDKLTELYDLQLKKHKYDLVVAVDKFAYAFILQNSKELDITQPIYFIGLEQYSKDEIKDYGLEKQVSGMLEKREIKTNIKIIKKLYPTLKKLYILNDQSANGDDSHKFIEEAIEEITDKFEVEYIRKIKFDDLIDKFSTYKENEALFFVRFYNDSTGKLYPNYEIASFMKNAKIPVFVTDDLFIKKGAIGGKLVDIKQLGRNSAKEIKKIMENKNSSVSIKTDDSYNYVFDYEKVREFNINPNILNEKFKYVNAPLSFFEKNRLFIDFVFIISPFLVFLILGLIHNLYLRIKSSKKLKQRMQFDKVLLDSIKSPIVWEDEKGFIVDSNAKFDELLEMSTNIIKGKKLKDFIENGNVKKLLSLLKTFVDKNCFESNAIVLKSKDNKEHIYMIDQTDYTEDIYRTSGTVVVFTDVTKEKLALREKIKHQEFMIQQSKLAEIGEIFSSIAHQWKTPLLEITTIAQEQIYTTNKKIIDEKNNAFVNDIMVQVRYMGETISDFQNFIMPSKRKVSFNISEAVTKMLEIINHNIKYNYIKTNVQVQKDANLNILGYKNELMQILLNIVNNAKDSIVKRRKEKRIKEGIININIRNIQNDVLIQIEDNGGGIPKEHIKNIFKPYYTTKENGHGIGLYMAKLIIEDKMDGTIEVENTNNGAMFSIKLGAKL</sequence>
<gene>
    <name evidence="12" type="ORF">B0F89_11948</name>
</gene>
<dbReference type="InterPro" id="IPR005467">
    <property type="entry name" value="His_kinase_dom"/>
</dbReference>
<dbReference type="RefSeq" id="WP_104412437.1">
    <property type="nucleotide sequence ID" value="NZ_PTIW01000019.1"/>
</dbReference>